<keyword evidence="2" id="KW-1185">Reference proteome</keyword>
<dbReference type="InParanoid" id="A0A6L2Q8J8"/>
<proteinExistence type="predicted"/>
<evidence type="ECO:0000313" key="1">
    <source>
        <dbReference type="EMBL" id="GFG39185.1"/>
    </source>
</evidence>
<gene>
    <name evidence="1" type="ORF">Cfor_04144</name>
</gene>
<accession>A0A6L2Q8J8</accession>
<protein>
    <submittedName>
        <fullName evidence="1">Uncharacterized protein</fullName>
    </submittedName>
</protein>
<evidence type="ECO:0000313" key="2">
    <source>
        <dbReference type="Proteomes" id="UP000502823"/>
    </source>
</evidence>
<dbReference type="Proteomes" id="UP000502823">
    <property type="component" value="Unassembled WGS sequence"/>
</dbReference>
<sequence length="110" mass="12218">IAGRLIHLIKVMNTVFLCTEEVVRHFSDFSGRHVVLKILDARGVKIPFCEIGRKDSHAIINDLESYDVVGVPKSPGGYIIGKVHLTPLASVTHLIPLLNVEVQQEFYSVV</sequence>
<feature type="non-terminal residue" evidence="1">
    <location>
        <position position="1"/>
    </location>
</feature>
<organism evidence="1 2">
    <name type="scientific">Coptotermes formosanus</name>
    <name type="common">Formosan subterranean termite</name>
    <dbReference type="NCBI Taxonomy" id="36987"/>
    <lineage>
        <taxon>Eukaryota</taxon>
        <taxon>Metazoa</taxon>
        <taxon>Ecdysozoa</taxon>
        <taxon>Arthropoda</taxon>
        <taxon>Hexapoda</taxon>
        <taxon>Insecta</taxon>
        <taxon>Pterygota</taxon>
        <taxon>Neoptera</taxon>
        <taxon>Polyneoptera</taxon>
        <taxon>Dictyoptera</taxon>
        <taxon>Blattodea</taxon>
        <taxon>Blattoidea</taxon>
        <taxon>Termitoidae</taxon>
        <taxon>Rhinotermitidae</taxon>
        <taxon>Coptotermes</taxon>
    </lineage>
</organism>
<dbReference type="OrthoDB" id="8197671at2759"/>
<feature type="non-terminal residue" evidence="1">
    <location>
        <position position="110"/>
    </location>
</feature>
<dbReference type="EMBL" id="BLKM01000880">
    <property type="protein sequence ID" value="GFG39185.1"/>
    <property type="molecule type" value="Genomic_DNA"/>
</dbReference>
<dbReference type="AlphaFoldDB" id="A0A6L2Q8J8"/>
<reference evidence="2" key="1">
    <citation type="submission" date="2020-01" db="EMBL/GenBank/DDBJ databases">
        <title>Draft genome sequence of the Termite Coptotermes fromosanus.</title>
        <authorList>
            <person name="Itakura S."/>
            <person name="Yosikawa Y."/>
            <person name="Umezawa K."/>
        </authorList>
    </citation>
    <scope>NUCLEOTIDE SEQUENCE [LARGE SCALE GENOMIC DNA]</scope>
</reference>
<comment type="caution">
    <text evidence="1">The sequence shown here is derived from an EMBL/GenBank/DDBJ whole genome shotgun (WGS) entry which is preliminary data.</text>
</comment>
<name>A0A6L2Q8J8_COPFO</name>